<proteinExistence type="predicted"/>
<keyword evidence="3" id="KW-1185">Reference proteome</keyword>
<protein>
    <submittedName>
        <fullName evidence="2">Uncharacterized protein</fullName>
    </submittedName>
</protein>
<evidence type="ECO:0000313" key="3">
    <source>
        <dbReference type="Proteomes" id="UP001189429"/>
    </source>
</evidence>
<feature type="region of interest" description="Disordered" evidence="1">
    <location>
        <begin position="112"/>
        <end position="146"/>
    </location>
</feature>
<reference evidence="2" key="1">
    <citation type="submission" date="2023-10" db="EMBL/GenBank/DDBJ databases">
        <authorList>
            <person name="Chen Y."/>
            <person name="Shah S."/>
            <person name="Dougan E. K."/>
            <person name="Thang M."/>
            <person name="Chan C."/>
        </authorList>
    </citation>
    <scope>NUCLEOTIDE SEQUENCE [LARGE SCALE GENOMIC DNA]</scope>
</reference>
<comment type="caution">
    <text evidence="2">The sequence shown here is derived from an EMBL/GenBank/DDBJ whole genome shotgun (WGS) entry which is preliminary data.</text>
</comment>
<dbReference type="Proteomes" id="UP001189429">
    <property type="component" value="Unassembled WGS sequence"/>
</dbReference>
<feature type="compositionally biased region" description="Basic and acidic residues" evidence="1">
    <location>
        <begin position="1"/>
        <end position="13"/>
    </location>
</feature>
<name>A0ABN9T1L7_9DINO</name>
<accession>A0ABN9T1L7</accession>
<sequence length="146" mass="15313">MSQEERSSEESRGRGSRQARGAQLRTRIHKSGLEVGSPARRAGSGAMWARARSAQSPLPRRASSGAAGDRSRMERADDDDDDDDHALGGSDTEQLFLSTNGMLSVLSSLFSVRPSLPEPPAGEPFDADSNLSASSCASVTHGGALA</sequence>
<evidence type="ECO:0000256" key="1">
    <source>
        <dbReference type="SAM" id="MobiDB-lite"/>
    </source>
</evidence>
<feature type="compositionally biased region" description="Polar residues" evidence="1">
    <location>
        <begin position="129"/>
        <end position="138"/>
    </location>
</feature>
<evidence type="ECO:0000313" key="2">
    <source>
        <dbReference type="EMBL" id="CAK0838645.1"/>
    </source>
</evidence>
<gene>
    <name evidence="2" type="ORF">PCOR1329_LOCUS34546</name>
</gene>
<dbReference type="EMBL" id="CAUYUJ010014238">
    <property type="protein sequence ID" value="CAK0838645.1"/>
    <property type="molecule type" value="Genomic_DNA"/>
</dbReference>
<feature type="region of interest" description="Disordered" evidence="1">
    <location>
        <begin position="1"/>
        <end position="94"/>
    </location>
</feature>
<organism evidence="2 3">
    <name type="scientific">Prorocentrum cordatum</name>
    <dbReference type="NCBI Taxonomy" id="2364126"/>
    <lineage>
        <taxon>Eukaryota</taxon>
        <taxon>Sar</taxon>
        <taxon>Alveolata</taxon>
        <taxon>Dinophyceae</taxon>
        <taxon>Prorocentrales</taxon>
        <taxon>Prorocentraceae</taxon>
        <taxon>Prorocentrum</taxon>
    </lineage>
</organism>